<feature type="domain" description="D-isomer specific 2-hydroxyacid dehydrogenase catalytic" evidence="4">
    <location>
        <begin position="6"/>
        <end position="106"/>
    </location>
</feature>
<dbReference type="InterPro" id="IPR029752">
    <property type="entry name" value="D-isomer_DH_CS1"/>
</dbReference>
<evidence type="ECO:0000259" key="5">
    <source>
        <dbReference type="Pfam" id="PF02826"/>
    </source>
</evidence>
<dbReference type="Proteomes" id="UP000621492">
    <property type="component" value="Unassembled WGS sequence"/>
</dbReference>
<proteinExistence type="inferred from homology"/>
<dbReference type="GO" id="GO:0051287">
    <property type="term" value="F:NAD binding"/>
    <property type="evidence" value="ECO:0007669"/>
    <property type="project" value="InterPro"/>
</dbReference>
<dbReference type="PANTHER" id="PTHR10996:SF283">
    <property type="entry name" value="GLYOXYLATE_HYDROXYPYRUVATE REDUCTASE B"/>
    <property type="match status" value="1"/>
</dbReference>
<dbReference type="SUPFAM" id="SSF52283">
    <property type="entry name" value="Formate/glycerate dehydrogenase catalytic domain-like"/>
    <property type="match status" value="1"/>
</dbReference>
<dbReference type="Pfam" id="PF02826">
    <property type="entry name" value="2-Hacid_dh_C"/>
    <property type="match status" value="1"/>
</dbReference>
<dbReference type="GO" id="GO:0016618">
    <property type="term" value="F:hydroxypyruvate reductase [NAD(P)H] activity"/>
    <property type="evidence" value="ECO:0007669"/>
    <property type="project" value="TreeGrafter"/>
</dbReference>
<reference evidence="6" key="1">
    <citation type="journal article" date="2014" name="Int. J. Syst. Evol. Microbiol.">
        <title>Complete genome sequence of Corynebacterium casei LMG S-19264T (=DSM 44701T), isolated from a smear-ripened cheese.</title>
        <authorList>
            <consortium name="US DOE Joint Genome Institute (JGI-PGF)"/>
            <person name="Walter F."/>
            <person name="Albersmeier A."/>
            <person name="Kalinowski J."/>
            <person name="Ruckert C."/>
        </authorList>
    </citation>
    <scope>NUCLEOTIDE SEQUENCE</scope>
    <source>
        <strain evidence="6">CGMCC 1.15454</strain>
    </source>
</reference>
<dbReference type="InterPro" id="IPR006139">
    <property type="entry name" value="D-isomer_2_OHA_DH_cat_dom"/>
</dbReference>
<comment type="similarity">
    <text evidence="1 3">Belongs to the D-isomer specific 2-hydroxyacid dehydrogenase family.</text>
</comment>
<dbReference type="InterPro" id="IPR036291">
    <property type="entry name" value="NAD(P)-bd_dom_sf"/>
</dbReference>
<dbReference type="GO" id="GO:0005829">
    <property type="term" value="C:cytosol"/>
    <property type="evidence" value="ECO:0007669"/>
    <property type="project" value="TreeGrafter"/>
</dbReference>
<dbReference type="GO" id="GO:0030267">
    <property type="term" value="F:glyoxylate reductase (NADPH) activity"/>
    <property type="evidence" value="ECO:0007669"/>
    <property type="project" value="TreeGrafter"/>
</dbReference>
<evidence type="ECO:0000259" key="4">
    <source>
        <dbReference type="Pfam" id="PF00389"/>
    </source>
</evidence>
<evidence type="ECO:0000256" key="1">
    <source>
        <dbReference type="ARBA" id="ARBA00005854"/>
    </source>
</evidence>
<organism evidence="6 7">
    <name type="scientific">Lentibacillus populi</name>
    <dbReference type="NCBI Taxonomy" id="1827502"/>
    <lineage>
        <taxon>Bacteria</taxon>
        <taxon>Bacillati</taxon>
        <taxon>Bacillota</taxon>
        <taxon>Bacilli</taxon>
        <taxon>Bacillales</taxon>
        <taxon>Bacillaceae</taxon>
        <taxon>Lentibacillus</taxon>
    </lineage>
</organism>
<keyword evidence="7" id="KW-1185">Reference proteome</keyword>
<dbReference type="EMBL" id="BMJD01000009">
    <property type="protein sequence ID" value="GGB38916.1"/>
    <property type="molecule type" value="Genomic_DNA"/>
</dbReference>
<evidence type="ECO:0000256" key="2">
    <source>
        <dbReference type="ARBA" id="ARBA00023002"/>
    </source>
</evidence>
<dbReference type="InterPro" id="IPR050223">
    <property type="entry name" value="D-isomer_2-hydroxyacid_DH"/>
</dbReference>
<evidence type="ECO:0000313" key="7">
    <source>
        <dbReference type="Proteomes" id="UP000621492"/>
    </source>
</evidence>
<keyword evidence="2 3" id="KW-0560">Oxidoreductase</keyword>
<evidence type="ECO:0000256" key="3">
    <source>
        <dbReference type="RuleBase" id="RU003719"/>
    </source>
</evidence>
<dbReference type="Gene3D" id="3.40.50.720">
    <property type="entry name" value="NAD(P)-binding Rossmann-like Domain"/>
    <property type="match status" value="2"/>
</dbReference>
<sequence length="215" mass="24696">MKPEIILYNLIPNELLEQLKEHFIVRYHKLDTKMNASFYEDLIKAKGIIGSKMKINRTLLKKAPNLKVVVNISVGYDNLDLTELTNRGIMATNTPDVLTDTVADAIFGLLLSTSRRIPELNDYVKSGKWNENIGEELFGIDVHHKTLGIIGMGRIGTAIAERARHGFKMNILYHNRSNNQKAEKELNATHVNFEQLLRTQILFACWFRYVPKRFI</sequence>
<accession>A0A9W5TWN7</accession>
<dbReference type="InterPro" id="IPR006140">
    <property type="entry name" value="D-isomer_DH_NAD-bd"/>
</dbReference>
<evidence type="ECO:0000313" key="6">
    <source>
        <dbReference type="EMBL" id="GGB38916.1"/>
    </source>
</evidence>
<reference evidence="6" key="2">
    <citation type="submission" date="2020-09" db="EMBL/GenBank/DDBJ databases">
        <authorList>
            <person name="Sun Q."/>
            <person name="Zhou Y."/>
        </authorList>
    </citation>
    <scope>NUCLEOTIDE SEQUENCE</scope>
    <source>
        <strain evidence="6">CGMCC 1.15454</strain>
    </source>
</reference>
<dbReference type="PANTHER" id="PTHR10996">
    <property type="entry name" value="2-HYDROXYACID DEHYDROGENASE-RELATED"/>
    <property type="match status" value="1"/>
</dbReference>
<gene>
    <name evidence="6" type="ORF">GCM10011409_15550</name>
</gene>
<dbReference type="PROSITE" id="PS00065">
    <property type="entry name" value="D_2_HYDROXYACID_DH_1"/>
    <property type="match status" value="1"/>
</dbReference>
<comment type="caution">
    <text evidence="6">The sequence shown here is derived from an EMBL/GenBank/DDBJ whole genome shotgun (WGS) entry which is preliminary data.</text>
</comment>
<dbReference type="Pfam" id="PF00389">
    <property type="entry name" value="2-Hacid_dh"/>
    <property type="match status" value="1"/>
</dbReference>
<feature type="domain" description="D-isomer specific 2-hydroxyacid dehydrogenase NAD-binding" evidence="5">
    <location>
        <begin position="107"/>
        <end position="199"/>
    </location>
</feature>
<protein>
    <recommendedName>
        <fullName evidence="8">D-glycerate dehydrogenase</fullName>
    </recommendedName>
</protein>
<name>A0A9W5TWN7_9BACI</name>
<dbReference type="SUPFAM" id="SSF51735">
    <property type="entry name" value="NAD(P)-binding Rossmann-fold domains"/>
    <property type="match status" value="1"/>
</dbReference>
<dbReference type="AlphaFoldDB" id="A0A9W5TWN7"/>
<evidence type="ECO:0008006" key="8">
    <source>
        <dbReference type="Google" id="ProtNLM"/>
    </source>
</evidence>